<gene>
    <name evidence="2" type="ORF">PPACK8108_LOCUS16620</name>
</gene>
<evidence type="ECO:0000256" key="1">
    <source>
        <dbReference type="SAM" id="MobiDB-lite"/>
    </source>
</evidence>
<name>A0AAV0BAP8_PHAPC</name>
<dbReference type="Proteomes" id="UP001153365">
    <property type="component" value="Unassembled WGS sequence"/>
</dbReference>
<dbReference type="AlphaFoldDB" id="A0AAV0BAP8"/>
<keyword evidence="3" id="KW-1185">Reference proteome</keyword>
<evidence type="ECO:0000313" key="2">
    <source>
        <dbReference type="EMBL" id="CAH7683216.1"/>
    </source>
</evidence>
<accession>A0AAV0BAP8</accession>
<proteinExistence type="predicted"/>
<dbReference type="EMBL" id="CALTRL010004548">
    <property type="protein sequence ID" value="CAH7683216.1"/>
    <property type="molecule type" value="Genomic_DNA"/>
</dbReference>
<feature type="compositionally biased region" description="Basic and acidic residues" evidence="1">
    <location>
        <begin position="25"/>
        <end position="34"/>
    </location>
</feature>
<feature type="region of interest" description="Disordered" evidence="1">
    <location>
        <begin position="10"/>
        <end position="34"/>
    </location>
</feature>
<evidence type="ECO:0000313" key="3">
    <source>
        <dbReference type="Proteomes" id="UP001153365"/>
    </source>
</evidence>
<sequence length="197" mass="23109">MTDLVLWKEDLQQHQKKSKMSAKGTNKDRLMSKRIKEPLTELEKGYIEEENSNGKDKRVSDEEFKRSNRYRKFNRILLKKNKKQNFQDLSEGLMKTLGELPEGGFFSLLDIFLKKISMANCTCLQEEDKWMSFGGDWRVWIWMMGNGVEDESWHSQGTGLWRSWPRTPLRMGVMEEAQQLLCSSKVQSKTLGFGWQA</sequence>
<reference evidence="2" key="1">
    <citation type="submission" date="2022-06" db="EMBL/GenBank/DDBJ databases">
        <authorList>
            <consortium name="SYNGENTA / RWTH Aachen University"/>
        </authorList>
    </citation>
    <scope>NUCLEOTIDE SEQUENCE</scope>
</reference>
<organism evidence="2 3">
    <name type="scientific">Phakopsora pachyrhizi</name>
    <name type="common">Asian soybean rust disease fungus</name>
    <dbReference type="NCBI Taxonomy" id="170000"/>
    <lineage>
        <taxon>Eukaryota</taxon>
        <taxon>Fungi</taxon>
        <taxon>Dikarya</taxon>
        <taxon>Basidiomycota</taxon>
        <taxon>Pucciniomycotina</taxon>
        <taxon>Pucciniomycetes</taxon>
        <taxon>Pucciniales</taxon>
        <taxon>Phakopsoraceae</taxon>
        <taxon>Phakopsora</taxon>
    </lineage>
</organism>
<comment type="caution">
    <text evidence="2">The sequence shown here is derived from an EMBL/GenBank/DDBJ whole genome shotgun (WGS) entry which is preliminary data.</text>
</comment>
<protein>
    <submittedName>
        <fullName evidence="2">Uncharacterized protein</fullName>
    </submittedName>
</protein>